<dbReference type="STRING" id="126957.T1IHZ9"/>
<protein>
    <recommendedName>
        <fullName evidence="3">Retrovirus-related Pol polyprotein from transposon TNT 1-94-like beta-barrel domain-containing protein</fullName>
    </recommendedName>
</protein>
<evidence type="ECO:0000313" key="5">
    <source>
        <dbReference type="Proteomes" id="UP000014500"/>
    </source>
</evidence>
<dbReference type="HOGENOM" id="CLU_557043_0_0_1"/>
<feature type="region of interest" description="Disordered" evidence="1">
    <location>
        <begin position="187"/>
        <end position="213"/>
    </location>
</feature>
<evidence type="ECO:0000256" key="1">
    <source>
        <dbReference type="SAM" id="MobiDB-lite"/>
    </source>
</evidence>
<dbReference type="EnsemblMetazoa" id="SMAR000481-RA">
    <property type="protein sequence ID" value="SMAR000481-PA"/>
    <property type="gene ID" value="SMAR000481"/>
</dbReference>
<organism evidence="4 5">
    <name type="scientific">Strigamia maritima</name>
    <name type="common">European centipede</name>
    <name type="synonym">Geophilus maritimus</name>
    <dbReference type="NCBI Taxonomy" id="126957"/>
    <lineage>
        <taxon>Eukaryota</taxon>
        <taxon>Metazoa</taxon>
        <taxon>Ecdysozoa</taxon>
        <taxon>Arthropoda</taxon>
        <taxon>Myriapoda</taxon>
        <taxon>Chilopoda</taxon>
        <taxon>Pleurostigmophora</taxon>
        <taxon>Geophilomorpha</taxon>
        <taxon>Linotaeniidae</taxon>
        <taxon>Strigamia</taxon>
    </lineage>
</organism>
<keyword evidence="2" id="KW-1133">Transmembrane helix</keyword>
<dbReference type="CDD" id="cd09272">
    <property type="entry name" value="RNase_HI_RT_Ty1"/>
    <property type="match status" value="1"/>
</dbReference>
<evidence type="ECO:0000256" key="2">
    <source>
        <dbReference type="SAM" id="Phobius"/>
    </source>
</evidence>
<dbReference type="PANTHER" id="PTHR11439">
    <property type="entry name" value="GAG-POL-RELATED RETROTRANSPOSON"/>
    <property type="match status" value="1"/>
</dbReference>
<dbReference type="AlphaFoldDB" id="T1IHZ9"/>
<feature type="transmembrane region" description="Helical" evidence="2">
    <location>
        <begin position="539"/>
        <end position="561"/>
    </location>
</feature>
<dbReference type="Proteomes" id="UP000014500">
    <property type="component" value="Unassembled WGS sequence"/>
</dbReference>
<feature type="region of interest" description="Disordered" evidence="1">
    <location>
        <begin position="232"/>
        <end position="251"/>
    </location>
</feature>
<keyword evidence="2" id="KW-0472">Membrane</keyword>
<dbReference type="Pfam" id="PF22936">
    <property type="entry name" value="Pol_BBD"/>
    <property type="match status" value="1"/>
</dbReference>
<feature type="domain" description="Retrovirus-related Pol polyprotein from transposon TNT 1-94-like beta-barrel" evidence="3">
    <location>
        <begin position="10"/>
        <end position="92"/>
    </location>
</feature>
<dbReference type="eggNOG" id="KOG0017">
    <property type="taxonomic scope" value="Eukaryota"/>
</dbReference>
<evidence type="ECO:0000313" key="4">
    <source>
        <dbReference type="EnsemblMetazoa" id="SMAR000481-PA"/>
    </source>
</evidence>
<dbReference type="PANTHER" id="PTHR11439:SF463">
    <property type="entry name" value="REVERSE TRANSCRIPTASE TY1_COPIA-TYPE DOMAIN-CONTAINING PROTEIN"/>
    <property type="match status" value="1"/>
</dbReference>
<dbReference type="InterPro" id="IPR054722">
    <property type="entry name" value="PolX-like_BBD"/>
</dbReference>
<dbReference type="PhylomeDB" id="T1IHZ9"/>
<reference evidence="4" key="2">
    <citation type="submission" date="2015-02" db="UniProtKB">
        <authorList>
            <consortium name="EnsemblMetazoa"/>
        </authorList>
    </citation>
    <scope>IDENTIFICATION</scope>
</reference>
<name>T1IHZ9_STRMM</name>
<keyword evidence="2" id="KW-0812">Transmembrane</keyword>
<reference evidence="5" key="1">
    <citation type="submission" date="2011-05" db="EMBL/GenBank/DDBJ databases">
        <authorList>
            <person name="Richards S.R."/>
            <person name="Qu J."/>
            <person name="Jiang H."/>
            <person name="Jhangiani S.N."/>
            <person name="Agravi P."/>
            <person name="Goodspeed R."/>
            <person name="Gross S."/>
            <person name="Mandapat C."/>
            <person name="Jackson L."/>
            <person name="Mathew T."/>
            <person name="Pu L."/>
            <person name="Thornton R."/>
            <person name="Saada N."/>
            <person name="Wilczek-Boney K.B."/>
            <person name="Lee S."/>
            <person name="Kovar C."/>
            <person name="Wu Y."/>
            <person name="Scherer S.E."/>
            <person name="Worley K.C."/>
            <person name="Muzny D.M."/>
            <person name="Gibbs R."/>
        </authorList>
    </citation>
    <scope>NUCLEOTIDE SEQUENCE</scope>
    <source>
        <strain evidence="5">Brora</strain>
    </source>
</reference>
<evidence type="ECO:0000259" key="3">
    <source>
        <dbReference type="Pfam" id="PF22936"/>
    </source>
</evidence>
<proteinExistence type="predicted"/>
<keyword evidence="5" id="KW-1185">Reference proteome</keyword>
<dbReference type="EMBL" id="AFFK01013957">
    <property type="status" value="NOT_ANNOTATED_CDS"/>
    <property type="molecule type" value="Genomic_DNA"/>
</dbReference>
<accession>T1IHZ9</accession>
<sequence>MNVTLDTNEWIWDTGSGAHLCYDKNLFIQLTRGRLYKMNAYSGTFDVEGVGTVRFNLLIGRVNHRITLNNVGFAPSGKRNLISGSRTMKAGCSWTNKQDEILVKNKNNKPMLKFIRGTGLFKLNATKNISRGDLSYSDVVKNGVPVKSKVNVPVVENKPNGDLGLWHRRLMYTNIDTLVKMSKENFDTNNEKDQGNVTPTPTPTPIPKPEQTKTRLISPKTEQLCVDIWERRAKQRPQTGSHPGHYDATLSHRGQTFRSTKAVIKYCEDNSIGYSLESVKDSFKYNNPYIGTWDIAKVADGEEQMILLLILLMRMCRQLLHLSKRFSNFAFKEVAEPFKVGFDLAELNLESDILDSYNYPYRTLVGILLFVSRYTRPDICIAIINCFVDASWATSPGDRKSITGCIICIGNNPVIWCTAKQILVTISAMESELIALSELTKEIIWFKRLLNEFSNVRGVNFSQVSVNCDNRAAIHFICNNYIDVKLQFVKQNYQAGLFDLRYVYTKKNLADILTKRVNREKIDKLCRYLSNKCERGKLLLLYLCYLCYNLLMYYLLYNYIFGENLTCENYRLERRCGLVEF</sequence>